<dbReference type="PANTHER" id="PTHR45848:SF4">
    <property type="entry name" value="DUAL SPECIFICITY PROTEIN PHOSPHATASE 12"/>
    <property type="match status" value="1"/>
</dbReference>
<dbReference type="AlphaFoldDB" id="A0A067TQ33"/>
<evidence type="ECO:0000259" key="5">
    <source>
        <dbReference type="PROSITE" id="PS50054"/>
    </source>
</evidence>
<reference evidence="8" key="1">
    <citation type="journal article" date="2014" name="Proc. Natl. Acad. Sci. U.S.A.">
        <title>Extensive sampling of basidiomycete genomes demonstrates inadequacy of the white-rot/brown-rot paradigm for wood decay fungi.</title>
        <authorList>
            <person name="Riley R."/>
            <person name="Salamov A.A."/>
            <person name="Brown D.W."/>
            <person name="Nagy L.G."/>
            <person name="Floudas D."/>
            <person name="Held B.W."/>
            <person name="Levasseur A."/>
            <person name="Lombard V."/>
            <person name="Morin E."/>
            <person name="Otillar R."/>
            <person name="Lindquist E.A."/>
            <person name="Sun H."/>
            <person name="LaButti K.M."/>
            <person name="Schmutz J."/>
            <person name="Jabbour D."/>
            <person name="Luo H."/>
            <person name="Baker S.E."/>
            <person name="Pisabarro A.G."/>
            <person name="Walton J.D."/>
            <person name="Blanchette R.A."/>
            <person name="Henrissat B."/>
            <person name="Martin F."/>
            <person name="Cullen D."/>
            <person name="Hibbett D.S."/>
            <person name="Grigoriev I.V."/>
        </authorList>
    </citation>
    <scope>NUCLEOTIDE SEQUENCE [LARGE SCALE GENOMIC DNA]</scope>
    <source>
        <strain evidence="8">CBS 339.88</strain>
    </source>
</reference>
<evidence type="ECO:0000256" key="3">
    <source>
        <dbReference type="ARBA" id="ARBA00022801"/>
    </source>
</evidence>
<accession>A0A067TQ33</accession>
<dbReference type="EC" id="3.1.3.48" evidence="2"/>
<keyword evidence="8" id="KW-1185">Reference proteome</keyword>
<dbReference type="InterPro" id="IPR016130">
    <property type="entry name" value="Tyr_Pase_AS"/>
</dbReference>
<dbReference type="HOGENOM" id="CLU_053556_0_0_1"/>
<evidence type="ECO:0000313" key="8">
    <source>
        <dbReference type="Proteomes" id="UP000027222"/>
    </source>
</evidence>
<organism evidence="7 8">
    <name type="scientific">Galerina marginata (strain CBS 339.88)</name>
    <dbReference type="NCBI Taxonomy" id="685588"/>
    <lineage>
        <taxon>Eukaryota</taxon>
        <taxon>Fungi</taxon>
        <taxon>Dikarya</taxon>
        <taxon>Basidiomycota</taxon>
        <taxon>Agaricomycotina</taxon>
        <taxon>Agaricomycetes</taxon>
        <taxon>Agaricomycetidae</taxon>
        <taxon>Agaricales</taxon>
        <taxon>Agaricineae</taxon>
        <taxon>Strophariaceae</taxon>
        <taxon>Galerina</taxon>
    </lineage>
</organism>
<dbReference type="OrthoDB" id="10252009at2759"/>
<dbReference type="Gene3D" id="3.90.190.10">
    <property type="entry name" value="Protein tyrosine phosphatase superfamily"/>
    <property type="match status" value="2"/>
</dbReference>
<comment type="similarity">
    <text evidence="1">Belongs to the protein-tyrosine phosphatase family. Non-receptor class dual specificity subfamily.</text>
</comment>
<dbReference type="EMBL" id="KL142368">
    <property type="protein sequence ID" value="KDR84422.1"/>
    <property type="molecule type" value="Genomic_DNA"/>
</dbReference>
<dbReference type="Proteomes" id="UP000027222">
    <property type="component" value="Unassembled WGS sequence"/>
</dbReference>
<dbReference type="PROSITE" id="PS00383">
    <property type="entry name" value="TYR_PHOSPHATASE_1"/>
    <property type="match status" value="1"/>
</dbReference>
<sequence>MTYAKPCVTEILEGQLYLGNLSAASSVEPRKRLSITHIVSVCPDFPSTGPRHLNISVEDSEYENLLIRLPETCRFIQHALEQRGRVLVHCVMGVSRSATVVAAFLMQAKKMTVHEALRFVKRRRPQVHPNYGFIKQLHTFEKCNFEAFANNPLYRSWKRRHEQDVTYFLNHMSDTVSVVPDKLLLSSDFPSDPEQAQSLLLELGVTHLLSISPSEISISTTSVAQHHHVNLDSRSPEAFLLALPDIKDYIHSAIEDDGVVLVHSLVESRACTAASAYLMAAENQSPAQAFGVLEDALPLFNPTRNFTNHLELFQACDYAPTADHPIVKEWIASQQATACGSNLLAASDLNDKEVGVLVGTGFDLRETGDVHAAMQPNPQPYIIVH</sequence>
<dbReference type="InterPro" id="IPR020422">
    <property type="entry name" value="TYR_PHOSPHATASE_DUAL_dom"/>
</dbReference>
<dbReference type="PROSITE" id="PS50054">
    <property type="entry name" value="TYR_PHOSPHATASE_DUAL"/>
    <property type="match status" value="1"/>
</dbReference>
<gene>
    <name evidence="7" type="ORF">GALMADRAFT_237283</name>
</gene>
<proteinExistence type="inferred from homology"/>
<dbReference type="GO" id="GO:0004725">
    <property type="term" value="F:protein tyrosine phosphatase activity"/>
    <property type="evidence" value="ECO:0007669"/>
    <property type="project" value="UniProtKB-EC"/>
</dbReference>
<dbReference type="CDD" id="cd14498">
    <property type="entry name" value="DSP"/>
    <property type="match status" value="2"/>
</dbReference>
<keyword evidence="4" id="KW-0904">Protein phosphatase</keyword>
<dbReference type="PROSITE" id="PS50056">
    <property type="entry name" value="TYR_PHOSPHATASE_2"/>
    <property type="match status" value="1"/>
</dbReference>
<feature type="domain" description="Tyrosine-protein phosphatase" evidence="5">
    <location>
        <begin position="5"/>
        <end position="146"/>
    </location>
</feature>
<dbReference type="Pfam" id="PF00782">
    <property type="entry name" value="DSPc"/>
    <property type="match status" value="1"/>
</dbReference>
<dbReference type="GO" id="GO:0008138">
    <property type="term" value="F:protein tyrosine/serine/threonine phosphatase activity"/>
    <property type="evidence" value="ECO:0007669"/>
    <property type="project" value="TreeGrafter"/>
</dbReference>
<keyword evidence="3" id="KW-0378">Hydrolase</keyword>
<evidence type="ECO:0000259" key="6">
    <source>
        <dbReference type="PROSITE" id="PS50056"/>
    </source>
</evidence>
<dbReference type="InterPro" id="IPR029021">
    <property type="entry name" value="Prot-tyrosine_phosphatase-like"/>
</dbReference>
<feature type="domain" description="Tyrosine specific protein phosphatases" evidence="6">
    <location>
        <begin position="73"/>
        <end position="125"/>
    </location>
</feature>
<dbReference type="InterPro" id="IPR000340">
    <property type="entry name" value="Dual-sp_phosphatase_cat-dom"/>
</dbReference>
<name>A0A067TQ33_GALM3</name>
<evidence type="ECO:0000313" key="7">
    <source>
        <dbReference type="EMBL" id="KDR84422.1"/>
    </source>
</evidence>
<dbReference type="SMART" id="SM00195">
    <property type="entry name" value="DSPc"/>
    <property type="match status" value="1"/>
</dbReference>
<evidence type="ECO:0000256" key="4">
    <source>
        <dbReference type="ARBA" id="ARBA00022912"/>
    </source>
</evidence>
<dbReference type="STRING" id="685588.A0A067TQ33"/>
<evidence type="ECO:0000256" key="2">
    <source>
        <dbReference type="ARBA" id="ARBA00013064"/>
    </source>
</evidence>
<dbReference type="PANTHER" id="PTHR45848">
    <property type="entry name" value="DUAL SPECIFICITY PROTEIN PHOSPHATASE 12 FAMILY MEMBER"/>
    <property type="match status" value="1"/>
</dbReference>
<dbReference type="InterPro" id="IPR000387">
    <property type="entry name" value="Tyr_Pase_dom"/>
</dbReference>
<dbReference type="SUPFAM" id="SSF52799">
    <property type="entry name" value="(Phosphotyrosine protein) phosphatases II"/>
    <property type="match status" value="2"/>
</dbReference>
<protein>
    <recommendedName>
        <fullName evidence="2">protein-tyrosine-phosphatase</fullName>
        <ecNumber evidence="2">3.1.3.48</ecNumber>
    </recommendedName>
</protein>
<evidence type="ECO:0000256" key="1">
    <source>
        <dbReference type="ARBA" id="ARBA00008601"/>
    </source>
</evidence>